<sequence>MPAVSSLRKDIELSICNVAEIRRSGGTDIARRSISWSSHGQDTSLVEPITAGEESCSSGDHESRSGAEKRHLELAVVVECTIVASTCIGRDVTGAATYLAAGGRRARAALPATISASGAGGRGNYRRSSALHGTFSDTRKISTRETYSRPAPPRTPRALPRTPPADRSRTHLYGEGGLLANSSLRYSSIGLRMSVTENGVLCWSCSCDRFCCSSADLGDRLIASSAALSSGSASAGHGEYPPPSSDIRPARTRRHSTALPLVPLGRECAPSTRPPTPLRPSPRGSAAPRRPANGAPAAALLAGATGAARRPRRPAAAVDRWPSPLSRTRRHRAQCDITRYLRDNKIIIVRRFSKVTFGIA</sequence>
<dbReference type="Proteomes" id="UP000299102">
    <property type="component" value="Unassembled WGS sequence"/>
</dbReference>
<feature type="region of interest" description="Disordered" evidence="1">
    <location>
        <begin position="230"/>
        <end position="325"/>
    </location>
</feature>
<reference evidence="2 3" key="1">
    <citation type="journal article" date="2019" name="Commun. Biol.">
        <title>The bagworm genome reveals a unique fibroin gene that provides high tensile strength.</title>
        <authorList>
            <person name="Kono N."/>
            <person name="Nakamura H."/>
            <person name="Ohtoshi R."/>
            <person name="Tomita M."/>
            <person name="Numata K."/>
            <person name="Arakawa K."/>
        </authorList>
    </citation>
    <scope>NUCLEOTIDE SEQUENCE [LARGE SCALE GENOMIC DNA]</scope>
</reference>
<name>A0A4C1V222_EUMVA</name>
<evidence type="ECO:0000256" key="1">
    <source>
        <dbReference type="SAM" id="MobiDB-lite"/>
    </source>
</evidence>
<dbReference type="AlphaFoldDB" id="A0A4C1V222"/>
<evidence type="ECO:0000313" key="2">
    <source>
        <dbReference type="EMBL" id="GBP32366.1"/>
    </source>
</evidence>
<comment type="caution">
    <text evidence="2">The sequence shown here is derived from an EMBL/GenBank/DDBJ whole genome shotgun (WGS) entry which is preliminary data.</text>
</comment>
<evidence type="ECO:0000313" key="3">
    <source>
        <dbReference type="Proteomes" id="UP000299102"/>
    </source>
</evidence>
<gene>
    <name evidence="2" type="ORF">EVAR_25621_1</name>
</gene>
<organism evidence="2 3">
    <name type="scientific">Eumeta variegata</name>
    <name type="common">Bagworm moth</name>
    <name type="synonym">Eumeta japonica</name>
    <dbReference type="NCBI Taxonomy" id="151549"/>
    <lineage>
        <taxon>Eukaryota</taxon>
        <taxon>Metazoa</taxon>
        <taxon>Ecdysozoa</taxon>
        <taxon>Arthropoda</taxon>
        <taxon>Hexapoda</taxon>
        <taxon>Insecta</taxon>
        <taxon>Pterygota</taxon>
        <taxon>Neoptera</taxon>
        <taxon>Endopterygota</taxon>
        <taxon>Lepidoptera</taxon>
        <taxon>Glossata</taxon>
        <taxon>Ditrysia</taxon>
        <taxon>Tineoidea</taxon>
        <taxon>Psychidae</taxon>
        <taxon>Oiketicinae</taxon>
        <taxon>Eumeta</taxon>
    </lineage>
</organism>
<feature type="compositionally biased region" description="Low complexity" evidence="1">
    <location>
        <begin position="281"/>
        <end position="308"/>
    </location>
</feature>
<feature type="region of interest" description="Disordered" evidence="1">
    <location>
        <begin position="41"/>
        <end position="67"/>
    </location>
</feature>
<protein>
    <submittedName>
        <fullName evidence="2">Uncharacterized protein</fullName>
    </submittedName>
</protein>
<accession>A0A4C1V222</accession>
<proteinExistence type="predicted"/>
<dbReference type="OrthoDB" id="7482572at2759"/>
<keyword evidence="3" id="KW-1185">Reference proteome</keyword>
<feature type="region of interest" description="Disordered" evidence="1">
    <location>
        <begin position="141"/>
        <end position="172"/>
    </location>
</feature>
<dbReference type="EMBL" id="BGZK01000258">
    <property type="protein sequence ID" value="GBP32366.1"/>
    <property type="molecule type" value="Genomic_DNA"/>
</dbReference>